<organism evidence="1">
    <name type="scientific">marine sediment metagenome</name>
    <dbReference type="NCBI Taxonomy" id="412755"/>
    <lineage>
        <taxon>unclassified sequences</taxon>
        <taxon>metagenomes</taxon>
        <taxon>ecological metagenomes</taxon>
    </lineage>
</organism>
<proteinExistence type="predicted"/>
<accession>A0A0F9M4S1</accession>
<protein>
    <submittedName>
        <fullName evidence="1">Uncharacterized protein</fullName>
    </submittedName>
</protein>
<gene>
    <name evidence="1" type="ORF">LCGC14_1503600</name>
</gene>
<evidence type="ECO:0000313" key="1">
    <source>
        <dbReference type="EMBL" id="KKM64222.1"/>
    </source>
</evidence>
<dbReference type="EMBL" id="LAZR01010944">
    <property type="protein sequence ID" value="KKM64222.1"/>
    <property type="molecule type" value="Genomic_DNA"/>
</dbReference>
<sequence length="59" mass="6708">MKVNDYELSLLVEAIASSLVKVKRPRGSCDKITMKPPITKIPKGFRVNITKLWEGIHEK</sequence>
<name>A0A0F9M4S1_9ZZZZ</name>
<comment type="caution">
    <text evidence="1">The sequence shown here is derived from an EMBL/GenBank/DDBJ whole genome shotgun (WGS) entry which is preliminary data.</text>
</comment>
<dbReference type="AlphaFoldDB" id="A0A0F9M4S1"/>
<reference evidence="1" key="1">
    <citation type="journal article" date="2015" name="Nature">
        <title>Complex archaea that bridge the gap between prokaryotes and eukaryotes.</title>
        <authorList>
            <person name="Spang A."/>
            <person name="Saw J.H."/>
            <person name="Jorgensen S.L."/>
            <person name="Zaremba-Niedzwiedzka K."/>
            <person name="Martijn J."/>
            <person name="Lind A.E."/>
            <person name="van Eijk R."/>
            <person name="Schleper C."/>
            <person name="Guy L."/>
            <person name="Ettema T.J."/>
        </authorList>
    </citation>
    <scope>NUCLEOTIDE SEQUENCE</scope>
</reference>